<evidence type="ECO:0000259" key="12">
    <source>
        <dbReference type="PROSITE" id="PS51192"/>
    </source>
</evidence>
<evidence type="ECO:0000256" key="2">
    <source>
        <dbReference type="ARBA" id="ARBA00007025"/>
    </source>
</evidence>
<dbReference type="SUPFAM" id="SSF52540">
    <property type="entry name" value="P-loop containing nucleoside triphosphate hydrolases"/>
    <property type="match status" value="1"/>
</dbReference>
<dbReference type="Gene3D" id="3.40.50.10810">
    <property type="entry name" value="Tandem AAA-ATPase domain"/>
    <property type="match status" value="1"/>
</dbReference>
<dbReference type="GO" id="GO:0003677">
    <property type="term" value="F:DNA binding"/>
    <property type="evidence" value="ECO:0007669"/>
    <property type="project" value="UniProtKB-KW"/>
</dbReference>
<dbReference type="GO" id="GO:0005634">
    <property type="term" value="C:nucleus"/>
    <property type="evidence" value="ECO:0007669"/>
    <property type="project" value="UniProtKB-SubCell"/>
</dbReference>
<keyword evidence="14" id="KW-1185">Reference proteome</keyword>
<accession>A0AAV7K9N0</accession>
<keyword evidence="7" id="KW-0067">ATP-binding</keyword>
<dbReference type="PANTHER" id="PTHR45629:SF7">
    <property type="entry name" value="DNA EXCISION REPAIR PROTEIN ERCC-6-RELATED"/>
    <property type="match status" value="1"/>
</dbReference>
<evidence type="ECO:0000256" key="6">
    <source>
        <dbReference type="ARBA" id="ARBA00022806"/>
    </source>
</evidence>
<dbReference type="Gene3D" id="3.40.50.300">
    <property type="entry name" value="P-loop containing nucleotide triphosphate hydrolases"/>
    <property type="match status" value="1"/>
</dbReference>
<dbReference type="Pfam" id="PF00176">
    <property type="entry name" value="SNF2-rel_dom"/>
    <property type="match status" value="1"/>
</dbReference>
<comment type="similarity">
    <text evidence="2">Belongs to the SNF2/RAD54 helicase family.</text>
</comment>
<gene>
    <name evidence="13" type="ORF">LOD99_480</name>
</gene>
<dbReference type="FunFam" id="3.40.50.10810:FF:000010">
    <property type="entry name" value="DNA repair and recombination protein RAD54-like"/>
    <property type="match status" value="1"/>
</dbReference>
<keyword evidence="4" id="KW-0547">Nucleotide-binding</keyword>
<dbReference type="PANTHER" id="PTHR45629">
    <property type="entry name" value="SNF2/RAD54 FAMILY MEMBER"/>
    <property type="match status" value="1"/>
</dbReference>
<dbReference type="Pfam" id="PF08658">
    <property type="entry name" value="Rad54_N"/>
    <property type="match status" value="1"/>
</dbReference>
<protein>
    <submittedName>
        <fullName evidence="13">DNA repair and recombination protein RAD54-like</fullName>
    </submittedName>
</protein>
<evidence type="ECO:0000256" key="1">
    <source>
        <dbReference type="ARBA" id="ARBA00004123"/>
    </source>
</evidence>
<dbReference type="GO" id="GO:0045003">
    <property type="term" value="P:double-strand break repair via synthesis-dependent strand annealing"/>
    <property type="evidence" value="ECO:0007669"/>
    <property type="project" value="TreeGrafter"/>
</dbReference>
<dbReference type="EMBL" id="JAKMXF010000111">
    <property type="protein sequence ID" value="KAI6657736.1"/>
    <property type="molecule type" value="Genomic_DNA"/>
</dbReference>
<dbReference type="Proteomes" id="UP001165289">
    <property type="component" value="Unassembled WGS sequence"/>
</dbReference>
<dbReference type="InterPro" id="IPR038718">
    <property type="entry name" value="SNF2-like_sf"/>
</dbReference>
<proteinExistence type="inferred from homology"/>
<evidence type="ECO:0000256" key="3">
    <source>
        <dbReference type="ARBA" id="ARBA00022553"/>
    </source>
</evidence>
<keyword evidence="6" id="KW-0347">Helicase</keyword>
<dbReference type="InterPro" id="IPR014001">
    <property type="entry name" value="Helicase_ATP-bd"/>
</dbReference>
<dbReference type="InterPro" id="IPR013967">
    <property type="entry name" value="Rad54_N"/>
</dbReference>
<reference evidence="13 14" key="1">
    <citation type="journal article" date="2023" name="BMC Biol.">
        <title>The compact genome of the sponge Oopsacas minuta (Hexactinellida) is lacking key metazoan core genes.</title>
        <authorList>
            <person name="Santini S."/>
            <person name="Schenkelaars Q."/>
            <person name="Jourda C."/>
            <person name="Duchesne M."/>
            <person name="Belahbib H."/>
            <person name="Rocher C."/>
            <person name="Selva M."/>
            <person name="Riesgo A."/>
            <person name="Vervoort M."/>
            <person name="Leys S.P."/>
            <person name="Kodjabachian L."/>
            <person name="Le Bivic A."/>
            <person name="Borchiellini C."/>
            <person name="Claverie J.M."/>
            <person name="Renard E."/>
        </authorList>
    </citation>
    <scope>NUCLEOTIDE SEQUENCE [LARGE SCALE GENOMIC DNA]</scope>
    <source>
        <strain evidence="13">SPO-2</strain>
    </source>
</reference>
<keyword evidence="3" id="KW-0597">Phosphoprotein</keyword>
<dbReference type="InterPro" id="IPR027417">
    <property type="entry name" value="P-loop_NTPase"/>
</dbReference>
<dbReference type="SMART" id="SM00487">
    <property type="entry name" value="DEXDc"/>
    <property type="match status" value="1"/>
</dbReference>
<dbReference type="GO" id="GO:0005524">
    <property type="term" value="F:ATP binding"/>
    <property type="evidence" value="ECO:0007669"/>
    <property type="project" value="UniProtKB-KW"/>
</dbReference>
<dbReference type="Gene3D" id="1.20.120.850">
    <property type="entry name" value="SWI2/SNF2 ATPases, N-terminal domain"/>
    <property type="match status" value="1"/>
</dbReference>
<dbReference type="AlphaFoldDB" id="A0AAV7K9N0"/>
<dbReference type="GO" id="GO:0015616">
    <property type="term" value="F:DNA translocase activity"/>
    <property type="evidence" value="ECO:0007669"/>
    <property type="project" value="TreeGrafter"/>
</dbReference>
<dbReference type="GO" id="GO:0004386">
    <property type="term" value="F:helicase activity"/>
    <property type="evidence" value="ECO:0007669"/>
    <property type="project" value="UniProtKB-KW"/>
</dbReference>
<feature type="domain" description="Helicase ATP-binding" evidence="12">
    <location>
        <begin position="185"/>
        <end position="360"/>
    </location>
</feature>
<evidence type="ECO:0000256" key="4">
    <source>
        <dbReference type="ARBA" id="ARBA00022741"/>
    </source>
</evidence>
<evidence type="ECO:0000256" key="10">
    <source>
        <dbReference type="ARBA" id="ARBA00023242"/>
    </source>
</evidence>
<keyword evidence="5" id="KW-0227">DNA damage</keyword>
<keyword evidence="9" id="KW-0234">DNA repair</keyword>
<dbReference type="InterPro" id="IPR050496">
    <property type="entry name" value="SNF2_RAD54_helicase_repair"/>
</dbReference>
<comment type="subcellular location">
    <subcellularLocation>
        <location evidence="1">Nucleus</location>
    </subcellularLocation>
</comment>
<feature type="region of interest" description="Disordered" evidence="11">
    <location>
        <begin position="1"/>
        <end position="43"/>
    </location>
</feature>
<sequence length="459" mass="52318">MRRSYAPSRVSIILSEQSPNENRDPNTLYKPPTSLARKRSSDAKRFPNKRVCYKQLLDEIDSDGETDGKEKNETRKMSYFNHEQFILQILKKPFKVPLEGYAGGSSSSKCLGMRRTGLRVALHDPYSDGALVLYYPPEQSPQEQLSSSKDNSKTQVHVVVDPILCQVLRPHQRSGVKFLYECVTGKRIEGSYGCVMADEMGLGKTLQCITLVWTLIRQSPEAVPTASKAIIVCPSSLVKNWAKEFDKWLFGRVRCLAIDSGSKDEIDKKLLQFILDQRVRAGVQVLILSYEGFRLHANVLHRGEVGIVICDEGHRLKNSESQTYTALNKLNAKRRVLLSGTPIQNDLLEYFSLVHFVNAGILGTESEFHKTYEIPIMRSRDSDASEKEREKGSEKLQELIELVNRCIIRRTASILTKYLPVKVEQLVCCRLSPLQTKLYKRFVKSKTDQVRYLCILYNF</sequence>
<evidence type="ECO:0000256" key="11">
    <source>
        <dbReference type="SAM" id="MobiDB-lite"/>
    </source>
</evidence>
<evidence type="ECO:0000313" key="14">
    <source>
        <dbReference type="Proteomes" id="UP001165289"/>
    </source>
</evidence>
<comment type="caution">
    <text evidence="13">The sequence shown here is derived from an EMBL/GenBank/DDBJ whole genome shotgun (WGS) entry which is preliminary data.</text>
</comment>
<dbReference type="PROSITE" id="PS51192">
    <property type="entry name" value="HELICASE_ATP_BIND_1"/>
    <property type="match status" value="1"/>
</dbReference>
<dbReference type="GO" id="GO:0007131">
    <property type="term" value="P:reciprocal meiotic recombination"/>
    <property type="evidence" value="ECO:0007669"/>
    <property type="project" value="TreeGrafter"/>
</dbReference>
<evidence type="ECO:0000313" key="13">
    <source>
        <dbReference type="EMBL" id="KAI6657736.1"/>
    </source>
</evidence>
<evidence type="ECO:0000256" key="9">
    <source>
        <dbReference type="ARBA" id="ARBA00023204"/>
    </source>
</evidence>
<evidence type="ECO:0000256" key="7">
    <source>
        <dbReference type="ARBA" id="ARBA00022840"/>
    </source>
</evidence>
<dbReference type="GO" id="GO:0016817">
    <property type="term" value="F:hydrolase activity, acting on acid anhydrides"/>
    <property type="evidence" value="ECO:0007669"/>
    <property type="project" value="InterPro"/>
</dbReference>
<dbReference type="InterPro" id="IPR000330">
    <property type="entry name" value="SNF2_N"/>
</dbReference>
<keyword evidence="8" id="KW-0238">DNA-binding</keyword>
<name>A0AAV7K9N0_9METZ</name>
<evidence type="ECO:0000256" key="5">
    <source>
        <dbReference type="ARBA" id="ARBA00022763"/>
    </source>
</evidence>
<keyword evidence="6" id="KW-0378">Hydrolase</keyword>
<keyword evidence="10" id="KW-0539">Nucleus</keyword>
<organism evidence="13 14">
    <name type="scientific">Oopsacas minuta</name>
    <dbReference type="NCBI Taxonomy" id="111878"/>
    <lineage>
        <taxon>Eukaryota</taxon>
        <taxon>Metazoa</taxon>
        <taxon>Porifera</taxon>
        <taxon>Hexactinellida</taxon>
        <taxon>Hexasterophora</taxon>
        <taxon>Lyssacinosida</taxon>
        <taxon>Leucopsacidae</taxon>
        <taxon>Oopsacas</taxon>
    </lineage>
</organism>
<evidence type="ECO:0000256" key="8">
    <source>
        <dbReference type="ARBA" id="ARBA00023125"/>
    </source>
</evidence>